<accession>A0A2J7ZXX0</accession>
<dbReference type="EMBL" id="PGGS01000333">
    <property type="protein sequence ID" value="PNH05114.1"/>
    <property type="molecule type" value="Genomic_DNA"/>
</dbReference>
<sequence>FKIKLIRDVLALDVTVVVSDIDTAWVKNPIPYIHRYPEADILTSTDQLGPTVQDDSLERFPDAGSAFNIGIMLFRPTSKAFVGNIPGSAWKKPFICPADHVLDLEGGWHRHRMELGPKLEYREYSFFQNPRLPPHVNNSRVNVRVCLPGEAGCASGDGPAPIKDGVLRLAPDMNSDQIAKALEGTQGIKVLTLSNAASAFKQFSEPDAQARFENRLKHYTSVFCCLEKNPGWIWYDFYADRPHTDRFNRKFETWLPKHGDVDTNVEGYKVPGRRSLLELGAAGQEAQEAQARFENRLKHYTSVFCCLEKNPGWIWYDFYADRPHTDRFNRKFETWLPKHGDVDTNVEGYKVPGRRSLLELGAAGQEAQEAGAAEEAGTAGQQQWDPAAELGLGLPQRLGLPRRLQSEEAEQLQEVRFLRTMHADAMFSEP</sequence>
<protein>
    <recommendedName>
        <fullName evidence="2">Nucleotide-diphospho-sugar transferase domain-containing protein</fullName>
    </recommendedName>
</protein>
<organism evidence="3 4">
    <name type="scientific">Tetrabaena socialis</name>
    <dbReference type="NCBI Taxonomy" id="47790"/>
    <lineage>
        <taxon>Eukaryota</taxon>
        <taxon>Viridiplantae</taxon>
        <taxon>Chlorophyta</taxon>
        <taxon>core chlorophytes</taxon>
        <taxon>Chlorophyceae</taxon>
        <taxon>CS clade</taxon>
        <taxon>Chlamydomonadales</taxon>
        <taxon>Tetrabaenaceae</taxon>
        <taxon>Tetrabaena</taxon>
    </lineage>
</organism>
<feature type="non-terminal residue" evidence="3">
    <location>
        <position position="1"/>
    </location>
</feature>
<evidence type="ECO:0000313" key="3">
    <source>
        <dbReference type="EMBL" id="PNH05114.1"/>
    </source>
</evidence>
<evidence type="ECO:0000259" key="2">
    <source>
        <dbReference type="Pfam" id="PF03407"/>
    </source>
</evidence>
<dbReference type="Pfam" id="PF03407">
    <property type="entry name" value="Nucleotid_trans"/>
    <property type="match status" value="1"/>
</dbReference>
<feature type="region of interest" description="Disordered" evidence="1">
    <location>
        <begin position="363"/>
        <end position="382"/>
    </location>
</feature>
<name>A0A2J7ZXX0_9CHLO</name>
<reference evidence="3 4" key="1">
    <citation type="journal article" date="2017" name="Mol. Biol. Evol.">
        <title>The 4-celled Tetrabaena socialis nuclear genome reveals the essential components for genetic control of cell number at the origin of multicellularity in the volvocine lineage.</title>
        <authorList>
            <person name="Featherston J."/>
            <person name="Arakaki Y."/>
            <person name="Hanschen E.R."/>
            <person name="Ferris P.J."/>
            <person name="Michod R.E."/>
            <person name="Olson B.J.S.C."/>
            <person name="Nozaki H."/>
            <person name="Durand P.M."/>
        </authorList>
    </citation>
    <scope>NUCLEOTIDE SEQUENCE [LARGE SCALE GENOMIC DNA]</scope>
    <source>
        <strain evidence="3 4">NIES-571</strain>
    </source>
</reference>
<proteinExistence type="predicted"/>
<dbReference type="OrthoDB" id="540503at2759"/>
<dbReference type="InterPro" id="IPR005069">
    <property type="entry name" value="Nucl-diP-sugar_transferase"/>
</dbReference>
<dbReference type="InterPro" id="IPR053250">
    <property type="entry name" value="Glycosyltransferase_77"/>
</dbReference>
<keyword evidence="4" id="KW-1185">Reference proteome</keyword>
<dbReference type="GO" id="GO:0052636">
    <property type="term" value="F:arabinosyltransferase activity"/>
    <property type="evidence" value="ECO:0007669"/>
    <property type="project" value="TreeGrafter"/>
</dbReference>
<feature type="domain" description="Nucleotide-diphospho-sugar transferase" evidence="2">
    <location>
        <begin position="2"/>
        <end position="80"/>
    </location>
</feature>
<dbReference type="GO" id="GO:0005794">
    <property type="term" value="C:Golgi apparatus"/>
    <property type="evidence" value="ECO:0007669"/>
    <property type="project" value="TreeGrafter"/>
</dbReference>
<gene>
    <name evidence="3" type="ORF">TSOC_008654</name>
</gene>
<evidence type="ECO:0000256" key="1">
    <source>
        <dbReference type="SAM" id="MobiDB-lite"/>
    </source>
</evidence>
<dbReference type="PANTHER" id="PTHR46936:SF1">
    <property type="entry name" value="ARABINOSYLTRANSFERASE XEG113"/>
    <property type="match status" value="1"/>
</dbReference>
<evidence type="ECO:0000313" key="4">
    <source>
        <dbReference type="Proteomes" id="UP000236333"/>
    </source>
</evidence>
<comment type="caution">
    <text evidence="3">The sequence shown here is derived from an EMBL/GenBank/DDBJ whole genome shotgun (WGS) entry which is preliminary data.</text>
</comment>
<dbReference type="PANTHER" id="PTHR46936">
    <property type="entry name" value="ARABINOSYLTRANSFERASE XEG113"/>
    <property type="match status" value="1"/>
</dbReference>
<dbReference type="Proteomes" id="UP000236333">
    <property type="component" value="Unassembled WGS sequence"/>
</dbReference>
<dbReference type="AlphaFoldDB" id="A0A2J7ZXX0"/>
<dbReference type="GO" id="GO:0052325">
    <property type="term" value="P:cell wall pectin biosynthetic process"/>
    <property type="evidence" value="ECO:0007669"/>
    <property type="project" value="TreeGrafter"/>
</dbReference>